<evidence type="ECO:0000256" key="1">
    <source>
        <dbReference type="ARBA" id="ARBA00004370"/>
    </source>
</evidence>
<protein>
    <submittedName>
        <fullName evidence="7">Arabinose efflux permease family protein</fullName>
    </submittedName>
</protein>
<organism evidence="7 8">
    <name type="scientific">Salipiger profundus</name>
    <dbReference type="NCBI Taxonomy" id="1229727"/>
    <lineage>
        <taxon>Bacteria</taxon>
        <taxon>Pseudomonadati</taxon>
        <taxon>Pseudomonadota</taxon>
        <taxon>Alphaproteobacteria</taxon>
        <taxon>Rhodobacterales</taxon>
        <taxon>Roseobacteraceae</taxon>
        <taxon>Salipiger</taxon>
    </lineage>
</organism>
<evidence type="ECO:0000256" key="3">
    <source>
        <dbReference type="ARBA" id="ARBA00022989"/>
    </source>
</evidence>
<feature type="transmembrane region" description="Helical" evidence="5">
    <location>
        <begin position="289"/>
        <end position="311"/>
    </location>
</feature>
<dbReference type="GO" id="GO:0005886">
    <property type="term" value="C:plasma membrane"/>
    <property type="evidence" value="ECO:0007669"/>
    <property type="project" value="TreeGrafter"/>
</dbReference>
<accession>A0A1U7CZL6</accession>
<dbReference type="InterPro" id="IPR011701">
    <property type="entry name" value="MFS"/>
</dbReference>
<feature type="transmembrane region" description="Helical" evidence="5">
    <location>
        <begin position="265"/>
        <end position="283"/>
    </location>
</feature>
<feature type="transmembrane region" description="Helical" evidence="5">
    <location>
        <begin position="131"/>
        <end position="153"/>
    </location>
</feature>
<dbReference type="InterPro" id="IPR005828">
    <property type="entry name" value="MFS_sugar_transport-like"/>
</dbReference>
<evidence type="ECO:0000313" key="7">
    <source>
        <dbReference type="EMBL" id="APX21331.1"/>
    </source>
</evidence>
<dbReference type="PANTHER" id="PTHR23521">
    <property type="entry name" value="TRANSPORTER MFS SUPERFAMILY"/>
    <property type="match status" value="1"/>
</dbReference>
<dbReference type="InterPro" id="IPR036259">
    <property type="entry name" value="MFS_trans_sf"/>
</dbReference>
<comment type="subcellular location">
    <subcellularLocation>
        <location evidence="1">Membrane</location>
    </subcellularLocation>
</comment>
<reference evidence="7 8" key="1">
    <citation type="submission" date="2016-03" db="EMBL/GenBank/DDBJ databases">
        <title>Deep-sea bacteria in the southern Pacific.</title>
        <authorList>
            <person name="Tang K."/>
        </authorList>
    </citation>
    <scope>NUCLEOTIDE SEQUENCE [LARGE SCALE GENOMIC DNA]</scope>
    <source>
        <strain evidence="7 8">JLT2016</strain>
    </source>
</reference>
<dbReference type="InterPro" id="IPR020846">
    <property type="entry name" value="MFS_dom"/>
</dbReference>
<feature type="transmembrane region" description="Helical" evidence="5">
    <location>
        <begin position="98"/>
        <end position="119"/>
    </location>
</feature>
<feature type="transmembrane region" description="Helical" evidence="5">
    <location>
        <begin position="73"/>
        <end position="92"/>
    </location>
</feature>
<sequence length="421" mass="43953">MITVLSGVWALLLGIVLVMLGNGMHFTLIGLRGDVEGFSASELAVVTSGYFVGFLSGARITPQLIRRVGHVRVFAALGSFMSAGLIALPLITEPWAWTLLRVLIGFCMSGVYVTAESWLNHAATNETRGKILSAYMLAQTIGIIGAQGLLTLGDAATSALFIGASILVSVSFAPILLSVSPVPVVEVARPMALRELFRGSPLGTVGIFLLGSVYATQSGMGAVFGTQIGLSASQISLFVAMLFAGALVLQYPIGWLSDQIDRRKVIFGAAALGAVACGFGWLVSGDIWFVMAAAFLAGGVTTPLYALFLAYTNDALSADEMPAASGGLVFTFGLGAIAGPLVTGWAMQWLGPNGFWLFLGATFVVISAYALYRMTQRAATPSDETERYLNVLPSSSAVAVEAAGAWAAEHSENDTADAGES</sequence>
<gene>
    <name evidence="7" type="ORF">Ga0080559_TMP535</name>
</gene>
<dbReference type="AlphaFoldDB" id="A0A1U7CZL6"/>
<feature type="transmembrane region" description="Helical" evidence="5">
    <location>
        <begin position="354"/>
        <end position="372"/>
    </location>
</feature>
<dbReference type="Gene3D" id="1.20.1250.20">
    <property type="entry name" value="MFS general substrate transporter like domains"/>
    <property type="match status" value="2"/>
</dbReference>
<evidence type="ECO:0000256" key="5">
    <source>
        <dbReference type="SAM" id="Phobius"/>
    </source>
</evidence>
<dbReference type="Pfam" id="PF07690">
    <property type="entry name" value="MFS_1"/>
    <property type="match status" value="1"/>
</dbReference>
<dbReference type="PROSITE" id="PS50850">
    <property type="entry name" value="MFS"/>
    <property type="match status" value="1"/>
</dbReference>
<keyword evidence="3 5" id="KW-1133">Transmembrane helix</keyword>
<keyword evidence="4 5" id="KW-0472">Membrane</keyword>
<dbReference type="SUPFAM" id="SSF103473">
    <property type="entry name" value="MFS general substrate transporter"/>
    <property type="match status" value="1"/>
</dbReference>
<keyword evidence="2 5" id="KW-0812">Transmembrane</keyword>
<name>A0A1U7CZL6_9RHOB</name>
<feature type="transmembrane region" description="Helical" evidence="5">
    <location>
        <begin position="196"/>
        <end position="215"/>
    </location>
</feature>
<evidence type="ECO:0000259" key="6">
    <source>
        <dbReference type="PROSITE" id="PS50850"/>
    </source>
</evidence>
<proteinExistence type="predicted"/>
<dbReference type="GO" id="GO:0022857">
    <property type="term" value="F:transmembrane transporter activity"/>
    <property type="evidence" value="ECO:0007669"/>
    <property type="project" value="InterPro"/>
</dbReference>
<dbReference type="KEGG" id="tpro:Ga0080559_TMP535"/>
<feature type="transmembrane region" description="Helical" evidence="5">
    <location>
        <begin position="235"/>
        <end position="253"/>
    </location>
</feature>
<dbReference type="CDD" id="cd17477">
    <property type="entry name" value="MFS_YcaD_like"/>
    <property type="match status" value="1"/>
</dbReference>
<dbReference type="PANTHER" id="PTHR23521:SF3">
    <property type="entry name" value="MFS TRANSPORTER"/>
    <property type="match status" value="1"/>
</dbReference>
<dbReference type="EMBL" id="CP014796">
    <property type="protein sequence ID" value="APX21331.1"/>
    <property type="molecule type" value="Genomic_DNA"/>
</dbReference>
<feature type="domain" description="Major facilitator superfamily (MFS) profile" evidence="6">
    <location>
        <begin position="192"/>
        <end position="421"/>
    </location>
</feature>
<feature type="transmembrane region" description="Helical" evidence="5">
    <location>
        <begin position="7"/>
        <end position="31"/>
    </location>
</feature>
<dbReference type="RefSeq" id="WP_076622008.1">
    <property type="nucleotide sequence ID" value="NZ_BMEW01000002.1"/>
</dbReference>
<dbReference type="InterPro" id="IPR047200">
    <property type="entry name" value="MFS_YcaD-like"/>
</dbReference>
<feature type="transmembrane region" description="Helical" evidence="5">
    <location>
        <begin position="43"/>
        <end position="61"/>
    </location>
</feature>
<feature type="transmembrane region" description="Helical" evidence="5">
    <location>
        <begin position="159"/>
        <end position="184"/>
    </location>
</feature>
<evidence type="ECO:0000256" key="4">
    <source>
        <dbReference type="ARBA" id="ARBA00023136"/>
    </source>
</evidence>
<keyword evidence="8" id="KW-1185">Reference proteome</keyword>
<dbReference type="Proteomes" id="UP000186559">
    <property type="component" value="Chromosome"/>
</dbReference>
<evidence type="ECO:0000313" key="8">
    <source>
        <dbReference type="Proteomes" id="UP000186559"/>
    </source>
</evidence>
<evidence type="ECO:0000256" key="2">
    <source>
        <dbReference type="ARBA" id="ARBA00022692"/>
    </source>
</evidence>
<dbReference type="Pfam" id="PF00083">
    <property type="entry name" value="Sugar_tr"/>
    <property type="match status" value="1"/>
</dbReference>
<feature type="transmembrane region" description="Helical" evidence="5">
    <location>
        <begin position="323"/>
        <end position="342"/>
    </location>
</feature>